<dbReference type="RefSeq" id="WP_380001461.1">
    <property type="nucleotide sequence ID" value="NZ_JBHSGN010000160.1"/>
</dbReference>
<protein>
    <submittedName>
        <fullName evidence="1">PcfJ domain-containing protein</fullName>
    </submittedName>
</protein>
<evidence type="ECO:0000313" key="1">
    <source>
        <dbReference type="EMBL" id="MFC4676842.1"/>
    </source>
</evidence>
<dbReference type="EMBL" id="JBHSGN010000160">
    <property type="protein sequence ID" value="MFC4676842.1"/>
    <property type="molecule type" value="Genomic_DNA"/>
</dbReference>
<accession>A0ABV9L2T4</accession>
<dbReference type="InterPro" id="IPR025586">
    <property type="entry name" value="PcfJ"/>
</dbReference>
<dbReference type="Pfam" id="PF14284">
    <property type="entry name" value="PcfJ"/>
    <property type="match status" value="1"/>
</dbReference>
<reference evidence="2" key="1">
    <citation type="journal article" date="2019" name="Int. J. Syst. Evol. Microbiol.">
        <title>The Global Catalogue of Microorganisms (GCM) 10K type strain sequencing project: providing services to taxonomists for standard genome sequencing and annotation.</title>
        <authorList>
            <consortium name="The Broad Institute Genomics Platform"/>
            <consortium name="The Broad Institute Genome Sequencing Center for Infectious Disease"/>
            <person name="Wu L."/>
            <person name="Ma J."/>
        </authorList>
    </citation>
    <scope>NUCLEOTIDE SEQUENCE [LARGE SCALE GENOMIC DNA]</scope>
    <source>
        <strain evidence="2">CCUG 66188</strain>
    </source>
</reference>
<name>A0ABV9L2T4_9BACT</name>
<comment type="caution">
    <text evidence="1">The sequence shown here is derived from an EMBL/GenBank/DDBJ whole genome shotgun (WGS) entry which is preliminary data.</text>
</comment>
<keyword evidence="2" id="KW-1185">Reference proteome</keyword>
<dbReference type="Proteomes" id="UP001596023">
    <property type="component" value="Unassembled WGS sequence"/>
</dbReference>
<evidence type="ECO:0000313" key="2">
    <source>
        <dbReference type="Proteomes" id="UP001596023"/>
    </source>
</evidence>
<gene>
    <name evidence="1" type="ORF">ACFO6W_24475</name>
</gene>
<organism evidence="1 2">
    <name type="scientific">Dysgonomonas termitidis</name>
    <dbReference type="NCBI Taxonomy" id="1516126"/>
    <lineage>
        <taxon>Bacteria</taxon>
        <taxon>Pseudomonadati</taxon>
        <taxon>Bacteroidota</taxon>
        <taxon>Bacteroidia</taxon>
        <taxon>Bacteroidales</taxon>
        <taxon>Dysgonomonadaceae</taxon>
        <taxon>Dysgonomonas</taxon>
    </lineage>
</organism>
<proteinExistence type="predicted"/>
<sequence length="430" mass="49700">MKPLNKFQAQVVEASKTLPKLTKEQTQWGYENGIDHIGHRTEKGVMTCTKCGHSWQGAGHLVATLTDCNCPNCNAKLTVETTKKRTFNARYYMTVITAHAGYQVLRSVMLFCSVKVGETPKYDYSEVMQRWIAPNGKHCTFAKLRQTMGTCYYDAWIFHTPLELRHENNNNKFYINVYDKIYTGVVYPRMKLIPEIKRTGIRKAFYGQKPLDLFRTLLTDSRAETLIKTGYTKLLKRIMDSGWKNIDKYWQSIRICIRNDYKIKDATLWCDYIDNLRFFGKDLYNAKYVCPTDLKAEHDRYMLKKAKTDAQAELEKQLEKEAEFKAIKERFFGLIFSDGRISIRVLESVQEIITEGQVMHHCVGSYSTKEDSLILSATIDGKRIETVEVSISQLKVIQCRGVCNKTTKHHSQILSLVNNNMPLIEQRLAA</sequence>